<gene>
    <name evidence="1" type="ORF">SAMN04515671_1136</name>
</gene>
<evidence type="ECO:0008006" key="3">
    <source>
        <dbReference type="Google" id="ProtNLM"/>
    </source>
</evidence>
<protein>
    <recommendedName>
        <fullName evidence="3">DUF1365 domain-containing protein</fullName>
    </recommendedName>
</protein>
<dbReference type="InterPro" id="IPR010775">
    <property type="entry name" value="DUF1365"/>
</dbReference>
<sequence>MVSLDERPVRPDRRADRANATIYRSVIRHQRTTSVARTFQYSSYYWLIDVEALPSLPPPLRPFARFRASDHLGDPAGTLAGNARQLLSDNGIDADQILLLTSPRTAGHVFNPLSVFYCLRGGEQVAAIAEVHNTYGGRHVYLLRPDDAGRDQVEKCFYVSPFLPMGGRYLMRTPVPGDRLSVSIALRIGPKTPFVATLTGDGVPATTGHIVAALLRWPLVTLRTSALIRWQGIRLWLRGIPVQPRPADATGGEQAR</sequence>
<name>A0A1H0K2P9_9ACTN</name>
<reference evidence="1 2" key="1">
    <citation type="submission" date="2016-10" db="EMBL/GenBank/DDBJ databases">
        <authorList>
            <person name="de Groot N.N."/>
        </authorList>
    </citation>
    <scope>NUCLEOTIDE SEQUENCE [LARGE SCALE GENOMIC DNA]</scope>
    <source>
        <strain evidence="2">P4-7,KCTC 19426,CECT 7604</strain>
    </source>
</reference>
<dbReference type="Pfam" id="PF07103">
    <property type="entry name" value="DUF1365"/>
    <property type="match status" value="1"/>
</dbReference>
<organism evidence="1 2">
    <name type="scientific">Nakamurella panacisegetis</name>
    <dbReference type="NCBI Taxonomy" id="1090615"/>
    <lineage>
        <taxon>Bacteria</taxon>
        <taxon>Bacillati</taxon>
        <taxon>Actinomycetota</taxon>
        <taxon>Actinomycetes</taxon>
        <taxon>Nakamurellales</taxon>
        <taxon>Nakamurellaceae</taxon>
        <taxon>Nakamurella</taxon>
    </lineage>
</organism>
<evidence type="ECO:0000313" key="2">
    <source>
        <dbReference type="Proteomes" id="UP000198741"/>
    </source>
</evidence>
<dbReference type="EMBL" id="LT629710">
    <property type="protein sequence ID" value="SDO50032.1"/>
    <property type="molecule type" value="Genomic_DNA"/>
</dbReference>
<evidence type="ECO:0000313" key="1">
    <source>
        <dbReference type="EMBL" id="SDO50032.1"/>
    </source>
</evidence>
<dbReference type="PANTHER" id="PTHR33973:SF4">
    <property type="entry name" value="OS07G0153300 PROTEIN"/>
    <property type="match status" value="1"/>
</dbReference>
<keyword evidence="2" id="KW-1185">Reference proteome</keyword>
<accession>A0A1H0K2P9</accession>
<dbReference type="OrthoDB" id="9778801at2"/>
<dbReference type="PANTHER" id="PTHR33973">
    <property type="entry name" value="OS07G0153300 PROTEIN"/>
    <property type="match status" value="1"/>
</dbReference>
<dbReference type="AlphaFoldDB" id="A0A1H0K2P9"/>
<dbReference type="Proteomes" id="UP000198741">
    <property type="component" value="Chromosome I"/>
</dbReference>
<dbReference type="STRING" id="1090615.SAMN04515671_1136"/>
<proteinExistence type="predicted"/>
<dbReference type="RefSeq" id="WP_090474987.1">
    <property type="nucleotide sequence ID" value="NZ_LT629710.1"/>
</dbReference>